<protein>
    <submittedName>
        <fullName evidence="1">Uncharacterized protein</fullName>
    </submittedName>
</protein>
<accession>A0A841GXI6</accession>
<dbReference type="RefSeq" id="WP_170034252.1">
    <property type="nucleotide sequence ID" value="NZ_JABDTL010000001.1"/>
</dbReference>
<gene>
    <name evidence="1" type="ORF">HNQ61_002079</name>
</gene>
<proteinExistence type="predicted"/>
<evidence type="ECO:0000313" key="1">
    <source>
        <dbReference type="EMBL" id="MBB6070458.1"/>
    </source>
</evidence>
<comment type="caution">
    <text evidence="1">The sequence shown here is derived from an EMBL/GenBank/DDBJ whole genome shotgun (WGS) entry which is preliminary data.</text>
</comment>
<dbReference type="EMBL" id="JACHIA010000005">
    <property type="protein sequence ID" value="MBB6070458.1"/>
    <property type="molecule type" value="Genomic_DNA"/>
</dbReference>
<reference evidence="1 2" key="1">
    <citation type="submission" date="2020-08" db="EMBL/GenBank/DDBJ databases">
        <title>Genomic Encyclopedia of Type Strains, Phase IV (KMG-IV): sequencing the most valuable type-strain genomes for metagenomic binning, comparative biology and taxonomic classification.</title>
        <authorList>
            <person name="Goeker M."/>
        </authorList>
    </citation>
    <scope>NUCLEOTIDE SEQUENCE [LARGE SCALE GENOMIC DNA]</scope>
    <source>
        <strain evidence="1 2">DSM 29007</strain>
    </source>
</reference>
<sequence length="121" mass="13556">MARHNREGEGEDQHGRRYIIGYQPDWLQQVKVARGLDNGRQSTKILIRNSEVPLGDPGPRVRTHIAAPELGIDVEVTLRDEGGVVRRIIVETVVPEGEERGETVSFIVSRIPEARRDGRGL</sequence>
<dbReference type="AlphaFoldDB" id="A0A841GXI6"/>
<organism evidence="1 2">
    <name type="scientific">Longimicrobium terrae</name>
    <dbReference type="NCBI Taxonomy" id="1639882"/>
    <lineage>
        <taxon>Bacteria</taxon>
        <taxon>Pseudomonadati</taxon>
        <taxon>Gemmatimonadota</taxon>
        <taxon>Longimicrobiia</taxon>
        <taxon>Longimicrobiales</taxon>
        <taxon>Longimicrobiaceae</taxon>
        <taxon>Longimicrobium</taxon>
    </lineage>
</organism>
<name>A0A841GXI6_9BACT</name>
<keyword evidence="2" id="KW-1185">Reference proteome</keyword>
<evidence type="ECO:0000313" key="2">
    <source>
        <dbReference type="Proteomes" id="UP000582837"/>
    </source>
</evidence>
<dbReference type="Proteomes" id="UP000582837">
    <property type="component" value="Unassembled WGS sequence"/>
</dbReference>